<feature type="transmembrane region" description="Helical" evidence="1">
    <location>
        <begin position="301"/>
        <end position="322"/>
    </location>
</feature>
<comment type="caution">
    <text evidence="2">The sequence shown here is derived from an EMBL/GenBank/DDBJ whole genome shotgun (WGS) entry which is preliminary data.</text>
</comment>
<sequence length="778" mass="84053">MEYALVVRWLVVFAALWVVGLPLSTRLFRRLPGNAPGFTLPVVFVALALPIYYVGHFVFGPVTLLVGVPLLVGVSALAGLDLDALRAGTVRLASDLEIDRRALAEAAVVFAIAFLFAVMLRALDPAVHAGGGEKFLDFGLLKSLSRAAVLPPEDMWFAGEPIKYYFGGHLVAIVLAWLTGTTPEFAYNLALAGFFGILVTGAYELGRSMSVIRGANGRLGGLLAAFFVGFASNLATAGRFALGVLPESLKQPLVQAVADHTQYTTEQVLASAAEFSYWRASRVIPGTINEFPLFAWLNGDLHAHMMGTPFLLLAAGFTLAYFRTPETAVWERRLLVVATILLGAFQFVVDTWSFPSVFGVLFLGVVFAPARPWTVFTSRVAGRFEDNPVASEASRLLGTTVLVGVAGAVALLLASPFLLGTVAGSGSERTVEILLPTNRSGFGVLFLVHGAFLSAFALHYASQLGSKDSLRVGLGVFVVAVVAALQSFSALALVIPFIVVGWVVLRARENPRFETVLIVAGAGLVTLVELIYVNEQAGPGRMNTVFKTYMQVWVLWGAAMGPVLATLVHDAAAKADFSVPRFDLRIPSRALHTIAVVVVVLLVASTSVYGTLAVTDHTQSPREEMTLDATAFAEWWHGDEATAIDWLDAEVEGNPTILTAPGTKWSATVDDQREYVMYSWRANPESSLTGIPTVAGWAHEVGYRGPDAYYDRVRDVDAMYVGDDATRRELIEKYDVQYVWVGPGEKARYGDIETDVPWLTEVHRSGSVVVYEVEADAL</sequence>
<protein>
    <submittedName>
        <fullName evidence="2">DUF2298 domain-containing protein</fullName>
    </submittedName>
</protein>
<feature type="transmembrane region" description="Helical" evidence="1">
    <location>
        <begin position="474"/>
        <end position="504"/>
    </location>
</feature>
<gene>
    <name evidence="2" type="ORF">ACFQJC_12910</name>
</gene>
<evidence type="ECO:0000313" key="3">
    <source>
        <dbReference type="Proteomes" id="UP001596481"/>
    </source>
</evidence>
<name>A0ABD5ZGL5_9EURY</name>
<evidence type="ECO:0000256" key="1">
    <source>
        <dbReference type="SAM" id="Phobius"/>
    </source>
</evidence>
<keyword evidence="1" id="KW-1133">Transmembrane helix</keyword>
<dbReference type="AlphaFoldDB" id="A0ABD5ZGL5"/>
<dbReference type="NCBIfam" id="TIGR03662">
    <property type="entry name" value="Chlor_Arch_YYY"/>
    <property type="match status" value="1"/>
</dbReference>
<keyword evidence="3" id="KW-1185">Reference proteome</keyword>
<dbReference type="Pfam" id="PF10060">
    <property type="entry name" value="DUF2298"/>
    <property type="match status" value="1"/>
</dbReference>
<keyword evidence="1" id="KW-0812">Transmembrane</keyword>
<dbReference type="EMBL" id="JBHTAA010000005">
    <property type="protein sequence ID" value="MFC7204420.1"/>
    <property type="molecule type" value="Genomic_DNA"/>
</dbReference>
<feature type="transmembrane region" description="Helical" evidence="1">
    <location>
        <begin position="102"/>
        <end position="123"/>
    </location>
</feature>
<feature type="transmembrane region" description="Helical" evidence="1">
    <location>
        <begin position="35"/>
        <end position="53"/>
    </location>
</feature>
<feature type="transmembrane region" description="Helical" evidence="1">
    <location>
        <begin position="334"/>
        <end position="367"/>
    </location>
</feature>
<dbReference type="PANTHER" id="PTHR10790:SF51">
    <property type="entry name" value="TETRATRICOPEPTIDE REPEAT PROTEIN"/>
    <property type="match status" value="1"/>
</dbReference>
<keyword evidence="1" id="KW-0472">Membrane</keyword>
<feature type="transmembrane region" description="Helical" evidence="1">
    <location>
        <begin position="6"/>
        <end position="23"/>
    </location>
</feature>
<accession>A0ABD5ZGL5</accession>
<feature type="transmembrane region" description="Helical" evidence="1">
    <location>
        <begin position="218"/>
        <end position="242"/>
    </location>
</feature>
<feature type="transmembrane region" description="Helical" evidence="1">
    <location>
        <begin position="516"/>
        <end position="533"/>
    </location>
</feature>
<organism evidence="2 3">
    <name type="scientific">Haloferax namakaokahaiae</name>
    <dbReference type="NCBI Taxonomy" id="1748331"/>
    <lineage>
        <taxon>Archaea</taxon>
        <taxon>Methanobacteriati</taxon>
        <taxon>Methanobacteriota</taxon>
        <taxon>Stenosarchaea group</taxon>
        <taxon>Halobacteria</taxon>
        <taxon>Halobacteriales</taxon>
        <taxon>Haloferacaceae</taxon>
        <taxon>Haloferax</taxon>
    </lineage>
</organism>
<feature type="transmembrane region" description="Helical" evidence="1">
    <location>
        <begin position="440"/>
        <end position="462"/>
    </location>
</feature>
<feature type="transmembrane region" description="Helical" evidence="1">
    <location>
        <begin position="396"/>
        <end position="419"/>
    </location>
</feature>
<feature type="transmembrane region" description="Helical" evidence="1">
    <location>
        <begin position="593"/>
        <end position="612"/>
    </location>
</feature>
<feature type="transmembrane region" description="Helical" evidence="1">
    <location>
        <begin position="59"/>
        <end position="82"/>
    </location>
</feature>
<reference evidence="2 3" key="1">
    <citation type="journal article" date="2019" name="Int. J. Syst. Evol. Microbiol.">
        <title>The Global Catalogue of Microorganisms (GCM) 10K type strain sequencing project: providing services to taxonomists for standard genome sequencing and annotation.</title>
        <authorList>
            <consortium name="The Broad Institute Genomics Platform"/>
            <consortium name="The Broad Institute Genome Sequencing Center for Infectious Disease"/>
            <person name="Wu L."/>
            <person name="Ma J."/>
        </authorList>
    </citation>
    <scope>NUCLEOTIDE SEQUENCE [LARGE SCALE GENOMIC DNA]</scope>
    <source>
        <strain evidence="2 3">DSM 29988</strain>
    </source>
</reference>
<dbReference type="InterPro" id="IPR018746">
    <property type="entry name" value="DUF2298"/>
</dbReference>
<feature type="transmembrane region" description="Helical" evidence="1">
    <location>
        <begin position="553"/>
        <end position="572"/>
    </location>
</feature>
<feature type="transmembrane region" description="Helical" evidence="1">
    <location>
        <begin position="185"/>
        <end position="206"/>
    </location>
</feature>
<dbReference type="RefSeq" id="WP_390224104.1">
    <property type="nucleotide sequence ID" value="NZ_JBHTAA010000005.1"/>
</dbReference>
<dbReference type="Proteomes" id="UP001596481">
    <property type="component" value="Unassembled WGS sequence"/>
</dbReference>
<evidence type="ECO:0000313" key="2">
    <source>
        <dbReference type="EMBL" id="MFC7204420.1"/>
    </source>
</evidence>
<dbReference type="PANTHER" id="PTHR10790">
    <property type="entry name" value="TPR-DOMAIN CONTAINING PROTEIN"/>
    <property type="match status" value="1"/>
</dbReference>
<proteinExistence type="predicted"/>